<dbReference type="Proteomes" id="UP001231701">
    <property type="component" value="Chromosome"/>
</dbReference>
<protein>
    <submittedName>
        <fullName evidence="3">DUF4097 family beta strand repeat-containing protein</fullName>
    </submittedName>
</protein>
<proteinExistence type="predicted"/>
<evidence type="ECO:0000313" key="3">
    <source>
        <dbReference type="EMBL" id="WMC86176.1"/>
    </source>
</evidence>
<name>A0AAX3ZHC5_STRRO</name>
<dbReference type="RefSeq" id="WP_306691882.1">
    <property type="nucleotide sequence ID" value="NZ_CP121271.1"/>
</dbReference>
<dbReference type="InterPro" id="IPR025164">
    <property type="entry name" value="Toastrack_DUF4097"/>
</dbReference>
<dbReference type="Pfam" id="PF13349">
    <property type="entry name" value="DUF4097"/>
    <property type="match status" value="1"/>
</dbReference>
<dbReference type="AlphaFoldDB" id="A0AAX3ZHC5"/>
<feature type="signal peptide" evidence="1">
    <location>
        <begin position="1"/>
        <end position="34"/>
    </location>
</feature>
<dbReference type="PROSITE" id="PS51257">
    <property type="entry name" value="PROKAR_LIPOPROTEIN"/>
    <property type="match status" value="1"/>
</dbReference>
<keyword evidence="1" id="KW-0732">Signal</keyword>
<evidence type="ECO:0000256" key="1">
    <source>
        <dbReference type="SAM" id="SignalP"/>
    </source>
</evidence>
<gene>
    <name evidence="3" type="ORF">P7W03_11620</name>
</gene>
<evidence type="ECO:0000313" key="4">
    <source>
        <dbReference type="Proteomes" id="UP001231701"/>
    </source>
</evidence>
<dbReference type="EMBL" id="CP121271">
    <property type="protein sequence ID" value="WMC86176.1"/>
    <property type="molecule type" value="Genomic_DNA"/>
</dbReference>
<dbReference type="GeneID" id="90942682"/>
<evidence type="ECO:0000259" key="2">
    <source>
        <dbReference type="Pfam" id="PF13349"/>
    </source>
</evidence>
<organism evidence="3 4">
    <name type="scientific">Streptomyces rochei</name>
    <name type="common">Streptomyces parvullus</name>
    <dbReference type="NCBI Taxonomy" id="1928"/>
    <lineage>
        <taxon>Bacteria</taxon>
        <taxon>Bacillati</taxon>
        <taxon>Actinomycetota</taxon>
        <taxon>Actinomycetes</taxon>
        <taxon>Kitasatosporales</taxon>
        <taxon>Streptomycetaceae</taxon>
        <taxon>Streptomyces</taxon>
        <taxon>Streptomyces rochei group</taxon>
    </lineage>
</organism>
<feature type="domain" description="DUF4097" evidence="2">
    <location>
        <begin position="121"/>
        <end position="259"/>
    </location>
</feature>
<sequence length="261" mass="27663">MTRRTLPARASVRALAAAGTVAVLVAGLGACASAADDKDPERRAFAFRSDTLTIDADDSGLEVVADDATPSGRIEVTRWFQGSVVLGSEPEVTWSMEDGNRLKLRMHCSGVVADCAGKHKVRVPRGIAVKVESDDGSVRARGFRDALEIRTADGSVRVSDSTGPLELHSDDGSLRADVSSRRVKASTKDGSIRIECAAVPDLVETRSDDGSVRVDLPRETYKVSADSDDGSVDVSVPRDDASSHVVNARTQDGEVTVRTAN</sequence>
<accession>A0AAX3ZHC5</accession>
<reference evidence="3" key="1">
    <citation type="submission" date="2023-03" db="EMBL/GenBank/DDBJ databases">
        <title>Borrelidin-producing and root-colonizing Streptomyces rochei is a potent biopesticide for soil-borne oomycete-caused plant diseases.</title>
        <authorList>
            <person name="Zhou D."/>
            <person name="Wang X."/>
            <person name="Navarro-Munoz J.C."/>
            <person name="Li W."/>
            <person name="Li J."/>
            <person name="Jiu M."/>
            <person name="Deng S."/>
            <person name="Ye Y."/>
            <person name="Daly P."/>
            <person name="Wei L."/>
        </authorList>
    </citation>
    <scope>NUCLEOTIDE SEQUENCE</scope>
    <source>
        <strain evidence="3">JK1</strain>
    </source>
</reference>
<feature type="chain" id="PRO_5043410651" evidence="1">
    <location>
        <begin position="35"/>
        <end position="261"/>
    </location>
</feature>